<feature type="region of interest" description="Disordered" evidence="1">
    <location>
        <begin position="110"/>
        <end position="133"/>
    </location>
</feature>
<evidence type="ECO:0000313" key="2">
    <source>
        <dbReference type="EMBL" id="JAS61391.1"/>
    </source>
</evidence>
<gene>
    <name evidence="2" type="ORF">g.46119</name>
</gene>
<protein>
    <submittedName>
        <fullName evidence="2">Uncharacterized protein</fullName>
    </submittedName>
</protein>
<feature type="non-terminal residue" evidence="2">
    <location>
        <position position="133"/>
    </location>
</feature>
<evidence type="ECO:0000256" key="1">
    <source>
        <dbReference type="SAM" id="MobiDB-lite"/>
    </source>
</evidence>
<accession>A0A1B6GG52</accession>
<dbReference type="AlphaFoldDB" id="A0A1B6GG52"/>
<feature type="region of interest" description="Disordered" evidence="1">
    <location>
        <begin position="32"/>
        <end position="62"/>
    </location>
</feature>
<dbReference type="EMBL" id="GECZ01008378">
    <property type="protein sequence ID" value="JAS61391.1"/>
    <property type="molecule type" value="Transcribed_RNA"/>
</dbReference>
<name>A0A1B6GG52_9HEMI</name>
<organism evidence="2">
    <name type="scientific">Cuerna arida</name>
    <dbReference type="NCBI Taxonomy" id="1464854"/>
    <lineage>
        <taxon>Eukaryota</taxon>
        <taxon>Metazoa</taxon>
        <taxon>Ecdysozoa</taxon>
        <taxon>Arthropoda</taxon>
        <taxon>Hexapoda</taxon>
        <taxon>Insecta</taxon>
        <taxon>Pterygota</taxon>
        <taxon>Neoptera</taxon>
        <taxon>Paraneoptera</taxon>
        <taxon>Hemiptera</taxon>
        <taxon>Auchenorrhyncha</taxon>
        <taxon>Membracoidea</taxon>
        <taxon>Cicadellidae</taxon>
        <taxon>Cicadellinae</taxon>
        <taxon>Proconiini</taxon>
        <taxon>Cuerna</taxon>
    </lineage>
</organism>
<feature type="compositionally biased region" description="Low complexity" evidence="1">
    <location>
        <begin position="48"/>
        <end position="60"/>
    </location>
</feature>
<reference evidence="2" key="1">
    <citation type="submission" date="2015-11" db="EMBL/GenBank/DDBJ databases">
        <title>De novo transcriptome assembly of four potential Pierce s Disease insect vectors from Arizona vineyards.</title>
        <authorList>
            <person name="Tassone E.E."/>
        </authorList>
    </citation>
    <scope>NUCLEOTIDE SEQUENCE</scope>
</reference>
<feature type="compositionally biased region" description="Polar residues" evidence="1">
    <location>
        <begin position="121"/>
        <end position="133"/>
    </location>
</feature>
<sequence length="133" mass="14330">VSPGIGNISNSLDIDSILNIIPGHLNGFHHQLSNDGTGGNHRNDHYLNDNNNNTSPNTDDGIVKTETFTYDDSGYGDAKDELANTLIIDTPLLEAHDDFSHHTNSGGNSLWKLVDQGQGQGQNHSLSNPDSLL</sequence>
<proteinExistence type="predicted"/>
<feature type="non-terminal residue" evidence="2">
    <location>
        <position position="1"/>
    </location>
</feature>